<dbReference type="PROSITE" id="PS00028">
    <property type="entry name" value="ZINC_FINGER_C2H2_1"/>
    <property type="match status" value="1"/>
</dbReference>
<sequence length="51" mass="5664">CGYEPQCIHSKKQTHYHCLQCGFAVLGLSQMTSHKYKHQEANLGPSTSATN</sequence>
<dbReference type="InterPro" id="IPR013087">
    <property type="entry name" value="Znf_C2H2_type"/>
</dbReference>
<accession>A0A8S4QWY4</accession>
<evidence type="ECO:0000313" key="3">
    <source>
        <dbReference type="Proteomes" id="UP000838756"/>
    </source>
</evidence>
<evidence type="ECO:0000259" key="1">
    <source>
        <dbReference type="PROSITE" id="PS00028"/>
    </source>
</evidence>
<protein>
    <submittedName>
        <fullName evidence="2">Jg26027 protein</fullName>
    </submittedName>
</protein>
<feature type="domain" description="C2H2-type" evidence="1">
    <location>
        <begin position="18"/>
        <end position="38"/>
    </location>
</feature>
<keyword evidence="3" id="KW-1185">Reference proteome</keyword>
<reference evidence="2" key="1">
    <citation type="submission" date="2022-03" db="EMBL/GenBank/DDBJ databases">
        <authorList>
            <person name="Lindestad O."/>
        </authorList>
    </citation>
    <scope>NUCLEOTIDE SEQUENCE</scope>
</reference>
<organism evidence="2 3">
    <name type="scientific">Pararge aegeria aegeria</name>
    <dbReference type="NCBI Taxonomy" id="348720"/>
    <lineage>
        <taxon>Eukaryota</taxon>
        <taxon>Metazoa</taxon>
        <taxon>Ecdysozoa</taxon>
        <taxon>Arthropoda</taxon>
        <taxon>Hexapoda</taxon>
        <taxon>Insecta</taxon>
        <taxon>Pterygota</taxon>
        <taxon>Neoptera</taxon>
        <taxon>Endopterygota</taxon>
        <taxon>Lepidoptera</taxon>
        <taxon>Glossata</taxon>
        <taxon>Ditrysia</taxon>
        <taxon>Papilionoidea</taxon>
        <taxon>Nymphalidae</taxon>
        <taxon>Satyrinae</taxon>
        <taxon>Satyrini</taxon>
        <taxon>Parargina</taxon>
        <taxon>Pararge</taxon>
    </lineage>
</organism>
<name>A0A8S4QWY4_9NEOP</name>
<feature type="non-terminal residue" evidence="2">
    <location>
        <position position="1"/>
    </location>
</feature>
<dbReference type="OrthoDB" id="10063916at2759"/>
<evidence type="ECO:0000313" key="2">
    <source>
        <dbReference type="EMBL" id="CAH2219265.1"/>
    </source>
</evidence>
<gene>
    <name evidence="2" type="primary">jg26027</name>
    <name evidence="2" type="ORF">PAEG_LOCUS6473</name>
</gene>
<proteinExistence type="predicted"/>
<dbReference type="EMBL" id="CAKXAJ010019892">
    <property type="protein sequence ID" value="CAH2219265.1"/>
    <property type="molecule type" value="Genomic_DNA"/>
</dbReference>
<dbReference type="Proteomes" id="UP000838756">
    <property type="component" value="Unassembled WGS sequence"/>
</dbReference>
<comment type="caution">
    <text evidence="2">The sequence shown here is derived from an EMBL/GenBank/DDBJ whole genome shotgun (WGS) entry which is preliminary data.</text>
</comment>
<dbReference type="AlphaFoldDB" id="A0A8S4QWY4"/>